<dbReference type="InterPro" id="IPR006059">
    <property type="entry name" value="SBP"/>
</dbReference>
<dbReference type="Proteomes" id="UP000228921">
    <property type="component" value="Unassembled WGS sequence"/>
</dbReference>
<dbReference type="Pfam" id="PF13416">
    <property type="entry name" value="SBP_bac_8"/>
    <property type="match status" value="1"/>
</dbReference>
<dbReference type="EMBL" id="PGTK01000005">
    <property type="protein sequence ID" value="PJF31019.1"/>
    <property type="molecule type" value="Genomic_DNA"/>
</dbReference>
<proteinExistence type="predicted"/>
<protein>
    <submittedName>
        <fullName evidence="1">ABC transporter substrate-binding protein</fullName>
    </submittedName>
</protein>
<evidence type="ECO:0000313" key="1">
    <source>
        <dbReference type="EMBL" id="PJF31019.1"/>
    </source>
</evidence>
<sequence length="442" mass="48410">MGSQGHIWRFHMLKRLVILVTVIAVLALGTATLRTEAQSVVEIDFFYPTAVGGPITQIIDEYAAQFNAANPDIKVNAVYAGGYDEIYKAIQTQISGGGTGPDVAIFLSVDLFSLIENDFIIPLTDFIEKTEGAKEAIADFFPAFMLNTLDEFGVVWGIPFQRSTPVMYYNKDLFREVGLDPEVAPKTWQDMLEAAKKLTLPDGSRWGLMIPSDGFPYWLFQGFAISNGKNLVGESPTEVFFNTPSTVEALEFFAVLSRVHKVMPEGIIKWGDTPAAFTSGKAGIIYHTTGSLTNILRNATFEVGVGFLPQGKAGYGAPTGGGNLHILKTSSPAEQAAAWRWIQFLSSPEIQADWGVKTGYVAARQSAWELEPLKSLVREKPQYAVARDQLQFAQKELSTYRGLDVRQIFGKAVQAVITGEKDAKTALDEAQAAADQLLAAYR</sequence>
<dbReference type="SUPFAM" id="SSF53850">
    <property type="entry name" value="Periplasmic binding protein-like II"/>
    <property type="match status" value="1"/>
</dbReference>
<evidence type="ECO:0000313" key="2">
    <source>
        <dbReference type="Proteomes" id="UP000228921"/>
    </source>
</evidence>
<comment type="caution">
    <text evidence="1">The sequence shown here is derived from an EMBL/GenBank/DDBJ whole genome shotgun (WGS) entry which is preliminary data.</text>
</comment>
<organism evidence="1 2">
    <name type="scientific">Candidatus Thermofonsia Clade 1 bacterium</name>
    <dbReference type="NCBI Taxonomy" id="2364210"/>
    <lineage>
        <taxon>Bacteria</taxon>
        <taxon>Bacillati</taxon>
        <taxon>Chloroflexota</taxon>
        <taxon>Candidatus Thermofontia</taxon>
        <taxon>Candidatus Thermofonsia Clade 1</taxon>
    </lineage>
</organism>
<dbReference type="PANTHER" id="PTHR43649:SF12">
    <property type="entry name" value="DIACETYLCHITOBIOSE BINDING PROTEIN DASA"/>
    <property type="match status" value="1"/>
</dbReference>
<name>A0A2M8P0E7_9CHLR</name>
<reference evidence="1 2" key="1">
    <citation type="submission" date="2017-11" db="EMBL/GenBank/DDBJ databases">
        <title>Evolution of Phototrophy in the Chloroflexi Phylum Driven by Horizontal Gene Transfer.</title>
        <authorList>
            <person name="Ward L.M."/>
            <person name="Hemp J."/>
            <person name="Shih P.M."/>
            <person name="Mcglynn S.E."/>
            <person name="Fischer W."/>
        </authorList>
    </citation>
    <scope>NUCLEOTIDE SEQUENCE [LARGE SCALE GENOMIC DNA]</scope>
    <source>
        <strain evidence="1">CP2_2F</strain>
    </source>
</reference>
<accession>A0A2M8P0E7</accession>
<dbReference type="AlphaFoldDB" id="A0A2M8P0E7"/>
<dbReference type="InterPro" id="IPR050490">
    <property type="entry name" value="Bact_solute-bd_prot1"/>
</dbReference>
<gene>
    <name evidence="1" type="ORF">CUN51_05950</name>
</gene>
<dbReference type="Gene3D" id="3.40.190.10">
    <property type="entry name" value="Periplasmic binding protein-like II"/>
    <property type="match status" value="2"/>
</dbReference>
<dbReference type="CDD" id="cd14748">
    <property type="entry name" value="PBP2_UgpB"/>
    <property type="match status" value="1"/>
</dbReference>
<dbReference type="PANTHER" id="PTHR43649">
    <property type="entry name" value="ARABINOSE-BINDING PROTEIN-RELATED"/>
    <property type="match status" value="1"/>
</dbReference>